<dbReference type="PIRSF" id="PIRSF029394">
    <property type="entry name" value="UCP029394"/>
    <property type="match status" value="1"/>
</dbReference>
<dbReference type="HOGENOM" id="CLU_127523_1_0_6"/>
<evidence type="ECO:0008006" key="3">
    <source>
        <dbReference type="Google" id="ProtNLM"/>
    </source>
</evidence>
<dbReference type="KEGG" id="pman:OU5_4748"/>
<protein>
    <recommendedName>
        <fullName evidence="3">DUF4440 domain-containing protein</fullName>
    </recommendedName>
</protein>
<evidence type="ECO:0000313" key="2">
    <source>
        <dbReference type="Proteomes" id="UP000026913"/>
    </source>
</evidence>
<dbReference type="AlphaFoldDB" id="A0A024EGB4"/>
<proteinExistence type="predicted"/>
<reference evidence="1 2" key="1">
    <citation type="journal article" date="2012" name="J. Bacteriol.">
        <title>Genome sequence of cold-adapted Pseudomonas mandelii strain JR-1.</title>
        <authorList>
            <person name="Jang S.H."/>
            <person name="Kim J."/>
            <person name="Kim J."/>
            <person name="Hong S."/>
            <person name="Lee C."/>
        </authorList>
    </citation>
    <scope>NUCLEOTIDE SEQUENCE [LARGE SCALE GENOMIC DNA]</scope>
    <source>
        <strain evidence="1 2">JR-1</strain>
    </source>
</reference>
<dbReference type="SUPFAM" id="SSF54427">
    <property type="entry name" value="NTF2-like"/>
    <property type="match status" value="1"/>
</dbReference>
<organism evidence="1 2">
    <name type="scientific">Pseudomonas mandelii JR-1</name>
    <dbReference type="NCBI Taxonomy" id="1147786"/>
    <lineage>
        <taxon>Bacteria</taxon>
        <taxon>Pseudomonadati</taxon>
        <taxon>Pseudomonadota</taxon>
        <taxon>Gammaproteobacteria</taxon>
        <taxon>Pseudomonadales</taxon>
        <taxon>Pseudomonadaceae</taxon>
        <taxon>Pseudomonas</taxon>
    </lineage>
</organism>
<accession>A0A024EGB4</accession>
<gene>
    <name evidence="1" type="ORF">OU5_4748</name>
</gene>
<evidence type="ECO:0000313" key="1">
    <source>
        <dbReference type="EMBL" id="AHZ71827.1"/>
    </source>
</evidence>
<dbReference type="Proteomes" id="UP000026913">
    <property type="component" value="Chromosome"/>
</dbReference>
<dbReference type="OrthoDB" id="8912060at2"/>
<name>A0A024EGB4_9PSED</name>
<dbReference type="InterPro" id="IPR032710">
    <property type="entry name" value="NTF2-like_dom_sf"/>
</dbReference>
<dbReference type="RefSeq" id="WP_010457701.1">
    <property type="nucleotide sequence ID" value="NZ_CP005960.1"/>
</dbReference>
<sequence length="136" mass="15356">MHNKIVEQAHHSVHHVHELIQTLFSDANGQGQAMLEPLMSAFAEHFSMVTTSAAIVSRATVEQMFKGAIGAKPGLEIIISDLQTVWQEGHSVAIRYKETHRLDQRESSRVSVAIIDLHHRNTQWIYLHETPLSQES</sequence>
<dbReference type="Gene3D" id="3.10.450.50">
    <property type="match status" value="1"/>
</dbReference>
<dbReference type="EMBL" id="CP005960">
    <property type="protein sequence ID" value="AHZ71827.1"/>
    <property type="molecule type" value="Genomic_DNA"/>
</dbReference>
<dbReference type="InterPro" id="IPR016918">
    <property type="entry name" value="UCP029394"/>
</dbReference>